<gene>
    <name evidence="3" type="ORF">FFLO_02135</name>
</gene>
<dbReference type="SUPFAM" id="SSF50965">
    <property type="entry name" value="Galactose oxidase, central domain"/>
    <property type="match status" value="1"/>
</dbReference>
<proteinExistence type="predicted"/>
<dbReference type="SMART" id="SM00612">
    <property type="entry name" value="Kelch"/>
    <property type="match status" value="3"/>
</dbReference>
<dbReference type="InterPro" id="IPR006652">
    <property type="entry name" value="Kelch_1"/>
</dbReference>
<evidence type="ECO:0000313" key="3">
    <source>
        <dbReference type="EMBL" id="KAG7562461.1"/>
    </source>
</evidence>
<comment type="caution">
    <text evidence="3">The sequence shown here is derived from an EMBL/GenBank/DDBJ whole genome shotgun (WGS) entry which is preliminary data.</text>
</comment>
<dbReference type="EMBL" id="JABELV010000032">
    <property type="protein sequence ID" value="KAG7562461.1"/>
    <property type="molecule type" value="Genomic_DNA"/>
</dbReference>
<sequence length="349" mass="38824">MLSLSKTLQLNSLAQFLAMYWGLLSQQGQAPEKALRAHTGTLLGDKMYVIGGCDRQGCWRGVCTYNTESHVWARLCPTGVTLPPLRAHTTTPVGNVLYVFGGGDGPTYSNDVWAYHTLDSKWVKPNIITPKNSWPLQRRAHTTVHYKDFLVVFGGGNGQAALNDVWALKISDPDELTWEEWKATGDVPVQKGYHTANLVGSKMLVYGGSDGNHSFSDIHVLDLETMVWTMVHTQLQFSRLSHTATQVGSYLFIIGGHDGHKYAQDVLFLNLDTLEWESKVISGKIPVGRGYHVSVLHDNRLIMFAGYNGVNHFDDLWTLELASSAYLQQVNGFQIDETAKRVAMARKDA</sequence>
<organism evidence="3 4">
    <name type="scientific">Filobasidium floriforme</name>
    <dbReference type="NCBI Taxonomy" id="5210"/>
    <lineage>
        <taxon>Eukaryota</taxon>
        <taxon>Fungi</taxon>
        <taxon>Dikarya</taxon>
        <taxon>Basidiomycota</taxon>
        <taxon>Agaricomycotina</taxon>
        <taxon>Tremellomycetes</taxon>
        <taxon>Filobasidiales</taxon>
        <taxon>Filobasidiaceae</taxon>
        <taxon>Filobasidium</taxon>
    </lineage>
</organism>
<evidence type="ECO:0000256" key="1">
    <source>
        <dbReference type="ARBA" id="ARBA00022441"/>
    </source>
</evidence>
<dbReference type="AlphaFoldDB" id="A0A8K0JNL5"/>
<accession>A0A8K0JNL5</accession>
<dbReference type="PANTHER" id="PTHR46093:SF18">
    <property type="entry name" value="FIBRONECTIN TYPE-III DOMAIN-CONTAINING PROTEIN"/>
    <property type="match status" value="1"/>
</dbReference>
<dbReference type="Gene3D" id="2.120.10.80">
    <property type="entry name" value="Kelch-type beta propeller"/>
    <property type="match status" value="2"/>
</dbReference>
<protein>
    <recommendedName>
        <fullName evidence="5">Galactose oxidase</fullName>
    </recommendedName>
</protein>
<dbReference type="Pfam" id="PF24681">
    <property type="entry name" value="Kelch_KLHDC2_KLHL20_DRC7"/>
    <property type="match status" value="2"/>
</dbReference>
<dbReference type="InterPro" id="IPR011043">
    <property type="entry name" value="Gal_Oxase/kelch_b-propeller"/>
</dbReference>
<name>A0A8K0JNL5_9TREE</name>
<evidence type="ECO:0008006" key="5">
    <source>
        <dbReference type="Google" id="ProtNLM"/>
    </source>
</evidence>
<dbReference type="Pfam" id="PF07646">
    <property type="entry name" value="Kelch_2"/>
    <property type="match status" value="1"/>
</dbReference>
<reference evidence="3" key="1">
    <citation type="submission" date="2020-04" db="EMBL/GenBank/DDBJ databases">
        <title>Analysis of mating type loci in Filobasidium floriforme.</title>
        <authorList>
            <person name="Nowrousian M."/>
        </authorList>
    </citation>
    <scope>NUCLEOTIDE SEQUENCE</scope>
    <source>
        <strain evidence="3">CBS 6242</strain>
    </source>
</reference>
<evidence type="ECO:0000256" key="2">
    <source>
        <dbReference type="ARBA" id="ARBA00022737"/>
    </source>
</evidence>
<keyword evidence="4" id="KW-1185">Reference proteome</keyword>
<dbReference type="PANTHER" id="PTHR46093">
    <property type="entry name" value="ACYL-COA-BINDING DOMAIN-CONTAINING PROTEIN 5"/>
    <property type="match status" value="1"/>
</dbReference>
<dbReference type="InterPro" id="IPR011498">
    <property type="entry name" value="Kelch_2"/>
</dbReference>
<keyword evidence="2" id="KW-0677">Repeat</keyword>
<evidence type="ECO:0000313" key="4">
    <source>
        <dbReference type="Proteomes" id="UP000812966"/>
    </source>
</evidence>
<dbReference type="Proteomes" id="UP000812966">
    <property type="component" value="Unassembled WGS sequence"/>
</dbReference>
<keyword evidence="1" id="KW-0880">Kelch repeat</keyword>
<dbReference type="InterPro" id="IPR015915">
    <property type="entry name" value="Kelch-typ_b-propeller"/>
</dbReference>